<name>A0A1I8BHL4_MELHA</name>
<evidence type="ECO:0000313" key="1">
    <source>
        <dbReference type="Proteomes" id="UP000095281"/>
    </source>
</evidence>
<dbReference type="WBParaSite" id="MhA1_Contig2283.frz3.gene3">
    <property type="protein sequence ID" value="MhA1_Contig2283.frz3.gene3"/>
    <property type="gene ID" value="MhA1_Contig2283.frz3.gene3"/>
</dbReference>
<accession>A0A1I8BHL4</accession>
<protein>
    <submittedName>
        <fullName evidence="2">Uncharacterized protein</fullName>
    </submittedName>
</protein>
<dbReference type="Proteomes" id="UP000095281">
    <property type="component" value="Unplaced"/>
</dbReference>
<dbReference type="AlphaFoldDB" id="A0A1I8BHL4"/>
<evidence type="ECO:0000313" key="2">
    <source>
        <dbReference type="WBParaSite" id="MhA1_Contig2283.frz3.gene3"/>
    </source>
</evidence>
<organism evidence="1 2">
    <name type="scientific">Meloidogyne hapla</name>
    <name type="common">Root-knot nematode worm</name>
    <dbReference type="NCBI Taxonomy" id="6305"/>
    <lineage>
        <taxon>Eukaryota</taxon>
        <taxon>Metazoa</taxon>
        <taxon>Ecdysozoa</taxon>
        <taxon>Nematoda</taxon>
        <taxon>Chromadorea</taxon>
        <taxon>Rhabditida</taxon>
        <taxon>Tylenchina</taxon>
        <taxon>Tylenchomorpha</taxon>
        <taxon>Tylenchoidea</taxon>
        <taxon>Meloidogynidae</taxon>
        <taxon>Meloidogyninae</taxon>
        <taxon>Meloidogyne</taxon>
    </lineage>
</organism>
<keyword evidence="1" id="KW-1185">Reference proteome</keyword>
<reference evidence="2" key="1">
    <citation type="submission" date="2016-11" db="UniProtKB">
        <authorList>
            <consortium name="WormBaseParasite"/>
        </authorList>
    </citation>
    <scope>IDENTIFICATION</scope>
</reference>
<sequence>NQNQFLGKNILFRSKSLLPPIETRKLYVKINWKNFDKFKNFYISENGNVNERFKVILKTIPTEKSKKVVYIGKNEHYDVFKFELNKYCLTTQIRIEVEPLLGQIHKKTLNAVQSSEHVGESSTSTREENNLKLPTLWGVFEFNYGMNVFFKYGETDKNPRPVITDNLPLKRLFPFVNLKFEIKIPNNYIFKKLFCHKIKENYWFKIEENGKNVMTENSVDDQQFLINYIGHVCPEDNYEFYFIKIKNRFEEAEIVSVMCNEILNKEKHVYKIVGSVKPKNKLFLECFDGKGLF</sequence>
<proteinExistence type="predicted"/>